<evidence type="ECO:0000256" key="9">
    <source>
        <dbReference type="HAMAP-Rule" id="MF_00812"/>
    </source>
</evidence>
<evidence type="ECO:0000313" key="10">
    <source>
        <dbReference type="EMBL" id="PCK30182.1"/>
    </source>
</evidence>
<evidence type="ECO:0000313" key="11">
    <source>
        <dbReference type="Proteomes" id="UP000228621"/>
    </source>
</evidence>
<evidence type="ECO:0000256" key="4">
    <source>
        <dbReference type="ARBA" id="ARBA00011905"/>
    </source>
</evidence>
<evidence type="ECO:0000256" key="2">
    <source>
        <dbReference type="ARBA" id="ARBA00004496"/>
    </source>
</evidence>
<comment type="subcellular location">
    <subcellularLocation>
        <location evidence="2 9">Cytoplasm</location>
    </subcellularLocation>
</comment>
<dbReference type="InterPro" id="IPR008854">
    <property type="entry name" value="TPMT"/>
</dbReference>
<feature type="binding site" evidence="9">
    <location>
        <position position="10"/>
    </location>
    <ligand>
        <name>S-adenosyl-L-methionine</name>
        <dbReference type="ChEBI" id="CHEBI:59789"/>
    </ligand>
</feature>
<proteinExistence type="inferred from homology"/>
<evidence type="ECO:0000256" key="7">
    <source>
        <dbReference type="ARBA" id="ARBA00022679"/>
    </source>
</evidence>
<dbReference type="GO" id="GO:0005737">
    <property type="term" value="C:cytoplasm"/>
    <property type="evidence" value="ECO:0007669"/>
    <property type="project" value="UniProtKB-SubCell"/>
</dbReference>
<dbReference type="InterPro" id="IPR029063">
    <property type="entry name" value="SAM-dependent_MTases_sf"/>
</dbReference>
<dbReference type="GO" id="GO:0010038">
    <property type="term" value="P:response to metal ion"/>
    <property type="evidence" value="ECO:0007669"/>
    <property type="project" value="InterPro"/>
</dbReference>
<sequence length="216" mass="24182">MEASFWHELWENGQTGFHEGQINRMLTQYAEQLALSAGSRVLLPLCGKTQDIQYFLARGIEVVGVELYEPAIRELFEILNVTPTISQAGAFTVYQAPKLTIYVGDFFAMDKSLLGPVDAIYDRAALVALPEPMRIEYSEHLMTISNLAKQLLICFEYDQSKMSGPPFAVTAEMVEQYYGSKYRINHLDRELVAGGLKGIDDASESVWLLDLGISTD</sequence>
<comment type="similarity">
    <text evidence="3 9">Belongs to the class I-like SAM-binding methyltransferase superfamily. TPMT family.</text>
</comment>
<comment type="catalytic activity">
    <reaction evidence="1 9">
        <text>S-adenosyl-L-methionine + a thiopurine = S-adenosyl-L-homocysteine + a thiopurine S-methylether.</text>
        <dbReference type="EC" id="2.1.1.67"/>
    </reaction>
</comment>
<dbReference type="HAMAP" id="MF_00812">
    <property type="entry name" value="Thiopur_methtran"/>
    <property type="match status" value="1"/>
</dbReference>
<evidence type="ECO:0000256" key="1">
    <source>
        <dbReference type="ARBA" id="ARBA00000903"/>
    </source>
</evidence>
<dbReference type="EMBL" id="NKHF01000095">
    <property type="protein sequence ID" value="PCK30182.1"/>
    <property type="molecule type" value="Genomic_DNA"/>
</dbReference>
<evidence type="ECO:0000256" key="6">
    <source>
        <dbReference type="ARBA" id="ARBA00022603"/>
    </source>
</evidence>
<keyword evidence="7 9" id="KW-0808">Transferase</keyword>
<dbReference type="NCBIfam" id="TIGR03840">
    <property type="entry name" value="TMPT_Se_Te"/>
    <property type="match status" value="1"/>
</dbReference>
<dbReference type="PANTHER" id="PTHR10259">
    <property type="entry name" value="THIOPURINE S-METHYLTRANSFERASE"/>
    <property type="match status" value="1"/>
</dbReference>
<dbReference type="RefSeq" id="WP_099643573.1">
    <property type="nucleotide sequence ID" value="NZ_NKHF01000095.1"/>
</dbReference>
<dbReference type="SUPFAM" id="SSF53335">
    <property type="entry name" value="S-adenosyl-L-methionine-dependent methyltransferases"/>
    <property type="match status" value="1"/>
</dbReference>
<dbReference type="InterPro" id="IPR025835">
    <property type="entry name" value="Thiopurine_S-MeTrfase"/>
</dbReference>
<dbReference type="AlphaFoldDB" id="A0A2A5JL62"/>
<reference evidence="11" key="1">
    <citation type="journal article" date="2019" name="Genome Announc.">
        <title>Draft Genome Sequence of Pseudoalteromonas piscicida Strain 36Y ROTHPW, an Hypersaline Seawater Isolate from the South Coast of Sonora, Mexico.</title>
        <authorList>
            <person name="Sanchez-Diaz R."/>
            <person name="Molina-Garza Z.J."/>
            <person name="Cruz-Suarez L.E."/>
            <person name="Selvin J."/>
            <person name="Kiran G.S."/>
            <person name="Ibarra-Gamez J.C."/>
            <person name="Gomez-Gil B."/>
            <person name="Galaviz-Silva L."/>
        </authorList>
    </citation>
    <scope>NUCLEOTIDE SEQUENCE [LARGE SCALE GENOMIC DNA]</scope>
    <source>
        <strain evidence="11">36Y_RITHPW</strain>
    </source>
</reference>
<dbReference type="PIRSF" id="PIRSF023956">
    <property type="entry name" value="Thiopurine_S-methyltransferase"/>
    <property type="match status" value="1"/>
</dbReference>
<dbReference type="FunFam" id="3.40.50.150:FF:000101">
    <property type="entry name" value="Thiopurine S-methyltransferase"/>
    <property type="match status" value="1"/>
</dbReference>
<keyword evidence="5 9" id="KW-0963">Cytoplasm</keyword>
<comment type="caution">
    <text evidence="10">The sequence shown here is derived from an EMBL/GenBank/DDBJ whole genome shotgun (WGS) entry which is preliminary data.</text>
</comment>
<name>A0A2A5JL62_PSEO7</name>
<dbReference type="Pfam" id="PF05724">
    <property type="entry name" value="TPMT"/>
    <property type="match status" value="1"/>
</dbReference>
<dbReference type="EC" id="2.1.1.67" evidence="4 9"/>
<dbReference type="Proteomes" id="UP000228621">
    <property type="component" value="Unassembled WGS sequence"/>
</dbReference>
<dbReference type="OrthoDB" id="9778208at2"/>
<dbReference type="PANTHER" id="PTHR10259:SF11">
    <property type="entry name" value="THIOPURINE S-METHYLTRANSFERASE"/>
    <property type="match status" value="1"/>
</dbReference>
<dbReference type="InterPro" id="IPR022474">
    <property type="entry name" value="Thiopur_S-MeTfrase_Se/Te_detox"/>
</dbReference>
<keyword evidence="6 9" id="KW-0489">Methyltransferase</keyword>
<evidence type="ECO:0000256" key="8">
    <source>
        <dbReference type="ARBA" id="ARBA00022691"/>
    </source>
</evidence>
<evidence type="ECO:0000256" key="3">
    <source>
        <dbReference type="ARBA" id="ARBA00008145"/>
    </source>
</evidence>
<dbReference type="NCBIfam" id="NF009732">
    <property type="entry name" value="PRK13255.1"/>
    <property type="match status" value="1"/>
</dbReference>
<organism evidence="10 11">
    <name type="scientific">Pseudoalteromonas piscicida</name>
    <dbReference type="NCBI Taxonomy" id="43662"/>
    <lineage>
        <taxon>Bacteria</taxon>
        <taxon>Pseudomonadati</taxon>
        <taxon>Pseudomonadota</taxon>
        <taxon>Gammaproteobacteria</taxon>
        <taxon>Alteromonadales</taxon>
        <taxon>Pseudoalteromonadaceae</taxon>
        <taxon>Pseudoalteromonas</taxon>
    </lineage>
</organism>
<protein>
    <recommendedName>
        <fullName evidence="4 9">Thiopurine S-methyltransferase</fullName>
        <ecNumber evidence="4 9">2.1.1.67</ecNumber>
    </recommendedName>
    <alternativeName>
        <fullName evidence="9">Thiopurine methyltransferase</fullName>
    </alternativeName>
</protein>
<keyword evidence="8 9" id="KW-0949">S-adenosyl-L-methionine</keyword>
<feature type="binding site" evidence="9">
    <location>
        <position position="66"/>
    </location>
    <ligand>
        <name>S-adenosyl-L-methionine</name>
        <dbReference type="ChEBI" id="CHEBI:59789"/>
    </ligand>
</feature>
<keyword evidence="11" id="KW-1185">Reference proteome</keyword>
<feature type="binding site" evidence="9">
    <location>
        <position position="45"/>
    </location>
    <ligand>
        <name>S-adenosyl-L-methionine</name>
        <dbReference type="ChEBI" id="CHEBI:59789"/>
    </ligand>
</feature>
<dbReference type="GO" id="GO:0032259">
    <property type="term" value="P:methylation"/>
    <property type="evidence" value="ECO:0007669"/>
    <property type="project" value="UniProtKB-KW"/>
</dbReference>
<accession>A0A2A5JL62</accession>
<dbReference type="PROSITE" id="PS51585">
    <property type="entry name" value="SAM_MT_TPMT"/>
    <property type="match status" value="1"/>
</dbReference>
<dbReference type="Gene3D" id="3.40.50.150">
    <property type="entry name" value="Vaccinia Virus protein VP39"/>
    <property type="match status" value="1"/>
</dbReference>
<gene>
    <name evidence="10" type="primary">tmpT</name>
    <name evidence="9" type="synonym">tpm</name>
    <name evidence="10" type="ORF">CEX98_18910</name>
</gene>
<feature type="binding site" evidence="9">
    <location>
        <position position="123"/>
    </location>
    <ligand>
        <name>S-adenosyl-L-methionine</name>
        <dbReference type="ChEBI" id="CHEBI:59789"/>
    </ligand>
</feature>
<evidence type="ECO:0000256" key="5">
    <source>
        <dbReference type="ARBA" id="ARBA00022490"/>
    </source>
</evidence>
<dbReference type="GO" id="GO:0008119">
    <property type="term" value="F:thiopurine S-methyltransferase activity"/>
    <property type="evidence" value="ECO:0007669"/>
    <property type="project" value="UniProtKB-UniRule"/>
</dbReference>